<evidence type="ECO:0000313" key="3">
    <source>
        <dbReference type="EMBL" id="HIQ71598.1"/>
    </source>
</evidence>
<reference evidence="3" key="2">
    <citation type="journal article" date="2021" name="PeerJ">
        <title>Extensive microbial diversity within the chicken gut microbiome revealed by metagenomics and culture.</title>
        <authorList>
            <person name="Gilroy R."/>
            <person name="Ravi A."/>
            <person name="Getino M."/>
            <person name="Pursley I."/>
            <person name="Horton D.L."/>
            <person name="Alikhan N.F."/>
            <person name="Baker D."/>
            <person name="Gharbi K."/>
            <person name="Hall N."/>
            <person name="Watson M."/>
            <person name="Adriaenssens E.M."/>
            <person name="Foster-Nyarko E."/>
            <person name="Jarju S."/>
            <person name="Secka A."/>
            <person name="Antonio M."/>
            <person name="Oren A."/>
            <person name="Chaudhuri R.R."/>
            <person name="La Ragione R."/>
            <person name="Hildebrand F."/>
            <person name="Pallen M.J."/>
        </authorList>
    </citation>
    <scope>NUCLEOTIDE SEQUENCE</scope>
    <source>
        <strain evidence="3">ChiSxjej2B14-6234</strain>
    </source>
</reference>
<sequence>MRRRAAFALLLALLFFCPRIGQAEAWTDQIQGVLDGLDFSSLDALAQAMIGGEADARELVRGLTEGTAVLDAEALLSRIVTALQSALRSLVGLALQIMVPAVLCAAAAQMGEAFSSESVAGICRYACFLLVLIPVIAHLAARAGDVSEAIRTMSDAMQVIFPMLLSLLAAVGGSVSSTVLQPAVLAASGTMTAIVRDVTLRLLLCAGAVTAICHLSDRIHLGRLASLLRDAANWTLGVCFTVFIGVMVVQGVSSAAIDGVSIRTAKYAIDNFVPVVGGMFSDTVDTLVGCSLLVKNALGVFALLVLLGALLTPLMQALASVLVFKVCAALLEPVADERLVACVGDLADVLMALFSALLCVGAMFFLLVAQVLVVGNMTVMLR</sequence>
<dbReference type="InterPro" id="IPR014194">
    <property type="entry name" value="Spore_III_AE"/>
</dbReference>
<dbReference type="Pfam" id="PF09546">
    <property type="entry name" value="Spore_III_AE"/>
    <property type="match status" value="1"/>
</dbReference>
<keyword evidence="1" id="KW-0812">Transmembrane</keyword>
<keyword evidence="1" id="KW-1133">Transmembrane helix</keyword>
<feature type="transmembrane region" description="Helical" evidence="1">
    <location>
        <begin position="90"/>
        <end position="110"/>
    </location>
</feature>
<evidence type="ECO:0000313" key="4">
    <source>
        <dbReference type="Proteomes" id="UP000886887"/>
    </source>
</evidence>
<dbReference type="Proteomes" id="UP000886887">
    <property type="component" value="Unassembled WGS sequence"/>
</dbReference>
<evidence type="ECO:0000256" key="2">
    <source>
        <dbReference type="SAM" id="SignalP"/>
    </source>
</evidence>
<name>A0A9D1CQY1_9FIRM</name>
<keyword evidence="1" id="KW-0472">Membrane</keyword>
<gene>
    <name evidence="3" type="ORF">IAB73_05250</name>
</gene>
<feature type="signal peptide" evidence="2">
    <location>
        <begin position="1"/>
        <end position="23"/>
    </location>
</feature>
<keyword evidence="2" id="KW-0732">Signal</keyword>
<feature type="transmembrane region" description="Helical" evidence="1">
    <location>
        <begin position="198"/>
        <end position="219"/>
    </location>
</feature>
<accession>A0A9D1CQY1</accession>
<feature type="transmembrane region" description="Helical" evidence="1">
    <location>
        <begin position="122"/>
        <end position="140"/>
    </location>
</feature>
<dbReference type="EMBL" id="DVFJ01000015">
    <property type="protein sequence ID" value="HIQ71598.1"/>
    <property type="molecule type" value="Genomic_DNA"/>
</dbReference>
<evidence type="ECO:0000256" key="1">
    <source>
        <dbReference type="SAM" id="Phobius"/>
    </source>
</evidence>
<feature type="transmembrane region" description="Helical" evidence="1">
    <location>
        <begin position="160"/>
        <end position="186"/>
    </location>
</feature>
<protein>
    <submittedName>
        <fullName evidence="3">Stage III sporulation protein AE</fullName>
    </submittedName>
</protein>
<feature type="chain" id="PRO_5038505435" evidence="2">
    <location>
        <begin position="24"/>
        <end position="382"/>
    </location>
</feature>
<organism evidence="3 4">
    <name type="scientific">Candidatus Onthenecus intestinigallinarum</name>
    <dbReference type="NCBI Taxonomy" id="2840875"/>
    <lineage>
        <taxon>Bacteria</taxon>
        <taxon>Bacillati</taxon>
        <taxon>Bacillota</taxon>
        <taxon>Clostridia</taxon>
        <taxon>Eubacteriales</taxon>
        <taxon>Candidatus Onthenecus</taxon>
    </lineage>
</organism>
<proteinExistence type="predicted"/>
<reference evidence="3" key="1">
    <citation type="submission" date="2020-10" db="EMBL/GenBank/DDBJ databases">
        <authorList>
            <person name="Gilroy R."/>
        </authorList>
    </citation>
    <scope>NUCLEOTIDE SEQUENCE</scope>
    <source>
        <strain evidence="3">ChiSxjej2B14-6234</strain>
    </source>
</reference>
<feature type="transmembrane region" description="Helical" evidence="1">
    <location>
        <begin position="351"/>
        <end position="374"/>
    </location>
</feature>
<feature type="transmembrane region" description="Helical" evidence="1">
    <location>
        <begin position="301"/>
        <end position="331"/>
    </location>
</feature>
<dbReference type="AlphaFoldDB" id="A0A9D1CQY1"/>
<feature type="transmembrane region" description="Helical" evidence="1">
    <location>
        <begin position="231"/>
        <end position="257"/>
    </location>
</feature>
<comment type="caution">
    <text evidence="3">The sequence shown here is derived from an EMBL/GenBank/DDBJ whole genome shotgun (WGS) entry which is preliminary data.</text>
</comment>